<organism evidence="1 2">
    <name type="scientific">Mycena maculata</name>
    <dbReference type="NCBI Taxonomy" id="230809"/>
    <lineage>
        <taxon>Eukaryota</taxon>
        <taxon>Fungi</taxon>
        <taxon>Dikarya</taxon>
        <taxon>Basidiomycota</taxon>
        <taxon>Agaricomycotina</taxon>
        <taxon>Agaricomycetes</taxon>
        <taxon>Agaricomycetidae</taxon>
        <taxon>Agaricales</taxon>
        <taxon>Marasmiineae</taxon>
        <taxon>Mycenaceae</taxon>
        <taxon>Mycena</taxon>
    </lineage>
</organism>
<reference evidence="1" key="1">
    <citation type="submission" date="2023-03" db="EMBL/GenBank/DDBJ databases">
        <title>Massive genome expansion in bonnet fungi (Mycena s.s.) driven by repeated elements and novel gene families across ecological guilds.</title>
        <authorList>
            <consortium name="Lawrence Berkeley National Laboratory"/>
            <person name="Harder C.B."/>
            <person name="Miyauchi S."/>
            <person name="Viragh M."/>
            <person name="Kuo A."/>
            <person name="Thoen E."/>
            <person name="Andreopoulos B."/>
            <person name="Lu D."/>
            <person name="Skrede I."/>
            <person name="Drula E."/>
            <person name="Henrissat B."/>
            <person name="Morin E."/>
            <person name="Kohler A."/>
            <person name="Barry K."/>
            <person name="LaButti K."/>
            <person name="Morin E."/>
            <person name="Salamov A."/>
            <person name="Lipzen A."/>
            <person name="Mereny Z."/>
            <person name="Hegedus B."/>
            <person name="Baldrian P."/>
            <person name="Stursova M."/>
            <person name="Weitz H."/>
            <person name="Taylor A."/>
            <person name="Grigoriev I.V."/>
            <person name="Nagy L.G."/>
            <person name="Martin F."/>
            <person name="Kauserud H."/>
        </authorList>
    </citation>
    <scope>NUCLEOTIDE SEQUENCE</scope>
    <source>
        <strain evidence="1">CBHHK188m</strain>
    </source>
</reference>
<evidence type="ECO:0000313" key="1">
    <source>
        <dbReference type="EMBL" id="KAJ7715412.1"/>
    </source>
</evidence>
<dbReference type="InterPro" id="IPR009057">
    <property type="entry name" value="Homeodomain-like_sf"/>
</dbReference>
<comment type="caution">
    <text evidence="1">The sequence shown here is derived from an EMBL/GenBank/DDBJ whole genome shotgun (WGS) entry which is preliminary data.</text>
</comment>
<evidence type="ECO:0000313" key="2">
    <source>
        <dbReference type="Proteomes" id="UP001215280"/>
    </source>
</evidence>
<gene>
    <name evidence="1" type="ORF">DFH07DRAFT_762787</name>
</gene>
<sequence>MGNRRISPGLKERALELWNLGWDAEDICFIFHVSPRSLYQWHDIFDKFGSVTKPPSPLHGCDCPVGLAALTSVTEVYFQDSTIMFTELMWHLAINHDITISQSALGATLQRVGKVLQKTASERNEEAREDYCTLIKDPEHFSGTGMEFVTVDESSKDEREISRAYGRAPVGQRAVHSTPWVRDEHYTLTAVMSTQGYIATPIIVGAMDAHKFLVSIVEDVVRGPTEH</sequence>
<accession>A0AAD7MFK7</accession>
<dbReference type="Proteomes" id="UP001215280">
    <property type="component" value="Unassembled WGS sequence"/>
</dbReference>
<protein>
    <submittedName>
        <fullName evidence="1">Uncharacterized protein</fullName>
    </submittedName>
</protein>
<dbReference type="EMBL" id="JARJLG010000349">
    <property type="protein sequence ID" value="KAJ7715412.1"/>
    <property type="molecule type" value="Genomic_DNA"/>
</dbReference>
<dbReference type="SUPFAM" id="SSF46689">
    <property type="entry name" value="Homeodomain-like"/>
    <property type="match status" value="1"/>
</dbReference>
<keyword evidence="2" id="KW-1185">Reference proteome</keyword>
<dbReference type="AlphaFoldDB" id="A0AAD7MFK7"/>
<proteinExistence type="predicted"/>
<name>A0AAD7MFK7_9AGAR</name>